<dbReference type="InterPro" id="IPR050706">
    <property type="entry name" value="Cyclic-di-GMP_PDE-like"/>
</dbReference>
<dbReference type="Pfam" id="PF00990">
    <property type="entry name" value="GGDEF"/>
    <property type="match status" value="1"/>
</dbReference>
<dbReference type="GO" id="GO:0071111">
    <property type="term" value="F:cyclic-guanylate-specific phosphodiesterase activity"/>
    <property type="evidence" value="ECO:0007669"/>
    <property type="project" value="InterPro"/>
</dbReference>
<feature type="modified residue" description="4-aspartylphosphate" evidence="1">
    <location>
        <position position="282"/>
    </location>
</feature>
<feature type="compositionally biased region" description="Pro residues" evidence="2">
    <location>
        <begin position="181"/>
        <end position="192"/>
    </location>
</feature>
<feature type="compositionally biased region" description="Low complexity" evidence="2">
    <location>
        <begin position="158"/>
        <end position="172"/>
    </location>
</feature>
<feature type="modified residue" description="4-aspartylphosphate" evidence="1">
    <location>
        <position position="408"/>
    </location>
</feature>
<dbReference type="AlphaFoldDB" id="A0A7W8D590"/>
<dbReference type="InterPro" id="IPR029787">
    <property type="entry name" value="Nucleotide_cyclase"/>
</dbReference>
<dbReference type="CDD" id="cd01948">
    <property type="entry name" value="EAL"/>
    <property type="match status" value="1"/>
</dbReference>
<keyword evidence="1" id="KW-0597">Phosphoprotein</keyword>
<dbReference type="GO" id="GO:0000160">
    <property type="term" value="P:phosphorelay signal transduction system"/>
    <property type="evidence" value="ECO:0007669"/>
    <property type="project" value="InterPro"/>
</dbReference>
<feature type="domain" description="EAL" evidence="4">
    <location>
        <begin position="660"/>
        <end position="911"/>
    </location>
</feature>
<dbReference type="InterPro" id="IPR001633">
    <property type="entry name" value="EAL_dom"/>
</dbReference>
<feature type="domain" description="Response regulatory" evidence="3">
    <location>
        <begin position="233"/>
        <end position="350"/>
    </location>
</feature>
<dbReference type="Pfam" id="PF00072">
    <property type="entry name" value="Response_reg"/>
    <property type="match status" value="1"/>
</dbReference>
<evidence type="ECO:0000313" key="7">
    <source>
        <dbReference type="Proteomes" id="UP000521199"/>
    </source>
</evidence>
<reference evidence="6 7" key="1">
    <citation type="submission" date="2020-08" db="EMBL/GenBank/DDBJ databases">
        <title>Genomic Encyclopedia of Type Strains, Phase IV (KMG-IV): sequencing the most valuable type-strain genomes for metagenomic binning, comparative biology and taxonomic classification.</title>
        <authorList>
            <person name="Goeker M."/>
        </authorList>
    </citation>
    <scope>NUCLEOTIDE SEQUENCE [LARGE SCALE GENOMIC DNA]</scope>
    <source>
        <strain evidence="6 7">DSM 24163</strain>
    </source>
</reference>
<dbReference type="PROSITE" id="PS50887">
    <property type="entry name" value="GGDEF"/>
    <property type="match status" value="1"/>
</dbReference>
<name>A0A7W8D590_9GAMM</name>
<dbReference type="InterPro" id="IPR035919">
    <property type="entry name" value="EAL_sf"/>
</dbReference>
<dbReference type="InterPro" id="IPR000160">
    <property type="entry name" value="GGDEF_dom"/>
</dbReference>
<accession>A0A7W8D590</accession>
<evidence type="ECO:0000256" key="1">
    <source>
        <dbReference type="PROSITE-ProRule" id="PRU00169"/>
    </source>
</evidence>
<dbReference type="PANTHER" id="PTHR33121">
    <property type="entry name" value="CYCLIC DI-GMP PHOSPHODIESTERASE PDEF"/>
    <property type="match status" value="1"/>
</dbReference>
<evidence type="ECO:0000259" key="3">
    <source>
        <dbReference type="PROSITE" id="PS50110"/>
    </source>
</evidence>
<evidence type="ECO:0000313" key="6">
    <source>
        <dbReference type="EMBL" id="MBB5208154.1"/>
    </source>
</evidence>
<sequence>MPAADTQQRAELRLAFLRHLPRRIDVIAQRARRFLRDGWDINGLSVLHEDVQRLSGVAGRYGEVAASERLTVLEGVLAESLARQVLPDAEADAQLQQLIDDLAPAPLAPHEQGVEAPRVPHSTSDRSEVAPPRYWRRWAGDAPPPAAQTRDAVDHAAADVTAFEPDADTTPDPGRPRDPAPEPAARPEPAPEPVRILRSVPTTPLPPPSPAAPRALTPVPPPMPPAGIGTRRRVYHLSDGNRVSVELDQRLETLGYELELLDNGDELKELLGAVAPDAVLVDAGFIEEIESIGAVLQHTRERSGARIALVAISAEDSMQSRLAARRAGANALLLRPQGASEVLGKLDELLNAARDETYRVLIVEDDRSQALFAESILRNAGMEARVVTDAFEVLDAMAGFKPDMVLMDLYMPQCDGTELTALIREREEFLHTPIVFLSGESDQDKHFEALSVGGDDFLSKPIRPKHLIASVSNRVQRARAVRARAALRDPVDPDTGLYHRSYLLDRVNESIDQGNGGDRSGGVLFIEIDNVPDLRERLGLSNVETLLRDLSRYVVRHIGEGMLASRYGDACFVVFDGAGEGASLETQARYLRDRVNGHSFIVSGQPIRLRAAVGVTAFEHAFADAGAALNAAERACRQARLTDVGVRRFEPPRRAEQEQNDALTATLRRAIDGDALELLYQPIVALQGGEDAQYQTLVRMRDEAGRIHAAAQIVPLARAAGLLPALDRWVLGHALQVIDERRSELRPVKLFVSQSAASLAEAGHGDWLANQIGARKLAGDSLIIELVARDVADRLQETLAFCTALVAHGVRFCLSQYRAVPDIDGVLELLPVDFLKLDGRYFEPNAPAGTRDEIRLIVERSHRRGLSVIAPRVEDAQSAAQLWMSGVDYIQGNLVQLAGRELEFDFQSAVL</sequence>
<dbReference type="NCBIfam" id="TIGR00254">
    <property type="entry name" value="GGDEF"/>
    <property type="match status" value="1"/>
</dbReference>
<keyword evidence="7" id="KW-1185">Reference proteome</keyword>
<dbReference type="SUPFAM" id="SSF55073">
    <property type="entry name" value="Nucleotide cyclase"/>
    <property type="match status" value="1"/>
</dbReference>
<dbReference type="SUPFAM" id="SSF52172">
    <property type="entry name" value="CheY-like"/>
    <property type="match status" value="2"/>
</dbReference>
<comment type="caution">
    <text evidence="6">The sequence shown here is derived from an EMBL/GenBank/DDBJ whole genome shotgun (WGS) entry which is preliminary data.</text>
</comment>
<protein>
    <submittedName>
        <fullName evidence="6">Diguanylate cyclase (GGDEF)-like protein</fullName>
    </submittedName>
</protein>
<dbReference type="EMBL" id="JACHHP010000002">
    <property type="protein sequence ID" value="MBB5208154.1"/>
    <property type="molecule type" value="Genomic_DNA"/>
</dbReference>
<feature type="domain" description="GGDEF" evidence="5">
    <location>
        <begin position="519"/>
        <end position="654"/>
    </location>
</feature>
<dbReference type="Gene3D" id="3.30.70.270">
    <property type="match status" value="1"/>
</dbReference>
<dbReference type="RefSeq" id="WP_183960653.1">
    <property type="nucleotide sequence ID" value="NZ_JACHHP010000002.1"/>
</dbReference>
<dbReference type="Gene3D" id="3.20.20.450">
    <property type="entry name" value="EAL domain"/>
    <property type="match status" value="1"/>
</dbReference>
<evidence type="ECO:0000256" key="2">
    <source>
        <dbReference type="SAM" id="MobiDB-lite"/>
    </source>
</evidence>
<dbReference type="PANTHER" id="PTHR33121:SF70">
    <property type="entry name" value="SIGNALING PROTEIN YKOW"/>
    <property type="match status" value="1"/>
</dbReference>
<dbReference type="PROSITE" id="PS50110">
    <property type="entry name" value="RESPONSE_REGULATORY"/>
    <property type="match status" value="2"/>
</dbReference>
<evidence type="ECO:0000259" key="4">
    <source>
        <dbReference type="PROSITE" id="PS50883"/>
    </source>
</evidence>
<dbReference type="PROSITE" id="PS50883">
    <property type="entry name" value="EAL"/>
    <property type="match status" value="1"/>
</dbReference>
<dbReference type="Pfam" id="PF00563">
    <property type="entry name" value="EAL"/>
    <property type="match status" value="1"/>
</dbReference>
<dbReference type="InterPro" id="IPR001789">
    <property type="entry name" value="Sig_transdc_resp-reg_receiver"/>
</dbReference>
<dbReference type="SMART" id="SM00448">
    <property type="entry name" value="REC"/>
    <property type="match status" value="2"/>
</dbReference>
<gene>
    <name evidence="6" type="ORF">HNQ52_001683</name>
</gene>
<dbReference type="Gene3D" id="3.40.50.2300">
    <property type="match status" value="2"/>
</dbReference>
<proteinExistence type="predicted"/>
<feature type="region of interest" description="Disordered" evidence="2">
    <location>
        <begin position="112"/>
        <end position="227"/>
    </location>
</feature>
<organism evidence="6 7">
    <name type="scientific">Chiayiivirga flava</name>
    <dbReference type="NCBI Taxonomy" id="659595"/>
    <lineage>
        <taxon>Bacteria</taxon>
        <taxon>Pseudomonadati</taxon>
        <taxon>Pseudomonadota</taxon>
        <taxon>Gammaproteobacteria</taxon>
        <taxon>Lysobacterales</taxon>
        <taxon>Lysobacteraceae</taxon>
        <taxon>Chiayiivirga</taxon>
    </lineage>
</organism>
<dbReference type="InterPro" id="IPR011006">
    <property type="entry name" value="CheY-like_superfamily"/>
</dbReference>
<dbReference type="InterPro" id="IPR043128">
    <property type="entry name" value="Rev_trsase/Diguanyl_cyclase"/>
</dbReference>
<evidence type="ECO:0000259" key="5">
    <source>
        <dbReference type="PROSITE" id="PS50887"/>
    </source>
</evidence>
<feature type="domain" description="Response regulatory" evidence="3">
    <location>
        <begin position="359"/>
        <end position="475"/>
    </location>
</feature>
<dbReference type="SMART" id="SM00052">
    <property type="entry name" value="EAL"/>
    <property type="match status" value="1"/>
</dbReference>
<dbReference type="SUPFAM" id="SSF141868">
    <property type="entry name" value="EAL domain-like"/>
    <property type="match status" value="1"/>
</dbReference>
<dbReference type="Proteomes" id="UP000521199">
    <property type="component" value="Unassembled WGS sequence"/>
</dbReference>
<dbReference type="SMART" id="SM00267">
    <property type="entry name" value="GGDEF"/>
    <property type="match status" value="1"/>
</dbReference>
<dbReference type="CDD" id="cd17546">
    <property type="entry name" value="REC_hyHK_CKI1_RcsC-like"/>
    <property type="match status" value="1"/>
</dbReference>